<proteinExistence type="predicted"/>
<name>A0A6N7XQD4_9ACTN</name>
<dbReference type="PANTHER" id="PTHR30352">
    <property type="entry name" value="PYRUVATE FORMATE-LYASE-ACTIVATING ENZYME"/>
    <property type="match status" value="1"/>
</dbReference>
<protein>
    <submittedName>
        <fullName evidence="8">AmmeMemoRadiSam system radical SAM enzyme</fullName>
    </submittedName>
</protein>
<evidence type="ECO:0000256" key="3">
    <source>
        <dbReference type="ARBA" id="ARBA00022723"/>
    </source>
</evidence>
<comment type="cofactor">
    <cofactor evidence="6">
        <name>[4Fe-4S] cluster</name>
        <dbReference type="ChEBI" id="CHEBI:49883"/>
    </cofactor>
    <text evidence="6">Binds 1 [4Fe-4S] cluster. The cluster is coordinated with 3 cysteines and an exchangeable S-adenosyl-L-methionine.</text>
</comment>
<dbReference type="InterPro" id="IPR013785">
    <property type="entry name" value="Aldolase_TIM"/>
</dbReference>
<keyword evidence="4 6" id="KW-0408">Iron</keyword>
<evidence type="ECO:0000313" key="8">
    <source>
        <dbReference type="EMBL" id="MST71701.1"/>
    </source>
</evidence>
<dbReference type="PROSITE" id="PS51918">
    <property type="entry name" value="RADICAL_SAM"/>
    <property type="match status" value="1"/>
</dbReference>
<dbReference type="AlphaFoldDB" id="A0A6N7XQD4"/>
<keyword evidence="3 6" id="KW-0479">Metal-binding</keyword>
<evidence type="ECO:0000256" key="2">
    <source>
        <dbReference type="ARBA" id="ARBA00022691"/>
    </source>
</evidence>
<dbReference type="InterPro" id="IPR016431">
    <property type="entry name" value="Pyrv-formate_lyase-activ_prd"/>
</dbReference>
<dbReference type="GO" id="GO:0003824">
    <property type="term" value="F:catalytic activity"/>
    <property type="evidence" value="ECO:0007669"/>
    <property type="project" value="InterPro"/>
</dbReference>
<dbReference type="GO" id="GO:0046872">
    <property type="term" value="F:metal ion binding"/>
    <property type="evidence" value="ECO:0007669"/>
    <property type="project" value="UniProtKB-KW"/>
</dbReference>
<dbReference type="GO" id="GO:0051539">
    <property type="term" value="F:4 iron, 4 sulfur cluster binding"/>
    <property type="evidence" value="ECO:0007669"/>
    <property type="project" value="UniProtKB-KW"/>
</dbReference>
<sequence length="287" mass="31615">MTGEGAASGIATCDVCPHHCRLEPGALGACQARRNVGSSVACEAYGRLTSIAIDPVEKKPLARWMPGSRVLSVGGYGCNLHCPFCQNWRISQAGSDDVRWREVGPDELVSLAMRERDLDPHMVGIAFTYNEPLVCWEYVRDCSRLAHRSGLKTVLVSNGYAEPRVVDELAPLLDAANIDLKSFSPDFYKRCGGDLDAVRKTIRRLSEERTCHLEVTTLVVPGMNDEAGEMDDLAGWLASLPGDITLHVTRFFPNWRMSDASPTPVPTVRHLAEVARRRLPHVFVGNC</sequence>
<dbReference type="InterPro" id="IPR058240">
    <property type="entry name" value="rSAM_sf"/>
</dbReference>
<evidence type="ECO:0000313" key="9">
    <source>
        <dbReference type="Proteomes" id="UP000469325"/>
    </source>
</evidence>
<dbReference type="Proteomes" id="UP000469325">
    <property type="component" value="Unassembled WGS sequence"/>
</dbReference>
<feature type="binding site" evidence="6">
    <location>
        <position position="78"/>
    </location>
    <ligand>
        <name>[4Fe-4S] cluster</name>
        <dbReference type="ChEBI" id="CHEBI:49883"/>
        <note>4Fe-4S-S-AdoMet</note>
    </ligand>
</feature>
<dbReference type="EMBL" id="VUNC01000001">
    <property type="protein sequence ID" value="MST71701.1"/>
    <property type="molecule type" value="Genomic_DNA"/>
</dbReference>
<keyword evidence="1" id="KW-0004">4Fe-4S</keyword>
<keyword evidence="2 6" id="KW-0949">S-adenosyl-L-methionine</keyword>
<dbReference type="InterPro" id="IPR007197">
    <property type="entry name" value="rSAM"/>
</dbReference>
<evidence type="ECO:0000256" key="4">
    <source>
        <dbReference type="ARBA" id="ARBA00023004"/>
    </source>
</evidence>
<dbReference type="RefSeq" id="WP_154433462.1">
    <property type="nucleotide sequence ID" value="NZ_VUNC01000001.1"/>
</dbReference>
<feature type="binding site" evidence="6">
    <location>
        <position position="85"/>
    </location>
    <ligand>
        <name>[4Fe-4S] cluster</name>
        <dbReference type="ChEBI" id="CHEBI:49883"/>
        <note>4Fe-4S-S-AdoMet</note>
    </ligand>
</feature>
<evidence type="ECO:0000256" key="6">
    <source>
        <dbReference type="PIRSR" id="PIRSR004869-50"/>
    </source>
</evidence>
<keyword evidence="9" id="KW-1185">Reference proteome</keyword>
<dbReference type="Gene3D" id="3.20.20.70">
    <property type="entry name" value="Aldolase class I"/>
    <property type="match status" value="1"/>
</dbReference>
<dbReference type="SFLD" id="SFLDS00029">
    <property type="entry name" value="Radical_SAM"/>
    <property type="match status" value="1"/>
</dbReference>
<dbReference type="InterPro" id="IPR034457">
    <property type="entry name" value="Organic_radical-activating"/>
</dbReference>
<evidence type="ECO:0000259" key="7">
    <source>
        <dbReference type="PROSITE" id="PS51918"/>
    </source>
</evidence>
<keyword evidence="5 6" id="KW-0411">Iron-sulfur</keyword>
<accession>A0A6N7XQD4</accession>
<reference evidence="8 9" key="1">
    <citation type="submission" date="2019-08" db="EMBL/GenBank/DDBJ databases">
        <title>In-depth cultivation of the pig gut microbiome towards novel bacterial diversity and tailored functional studies.</title>
        <authorList>
            <person name="Wylensek D."/>
            <person name="Hitch T.C.A."/>
            <person name="Clavel T."/>
        </authorList>
    </citation>
    <scope>NUCLEOTIDE SEQUENCE [LARGE SCALE GENOMIC DNA]</scope>
    <source>
        <strain evidence="8 9">CA-Schmier-601-WT-1</strain>
    </source>
</reference>
<dbReference type="PANTHER" id="PTHR30352:SF5">
    <property type="entry name" value="PYRUVATE FORMATE-LYASE 1-ACTIVATING ENZYME"/>
    <property type="match status" value="1"/>
</dbReference>
<comment type="caution">
    <text evidence="8">The sequence shown here is derived from an EMBL/GenBank/DDBJ whole genome shotgun (WGS) entry which is preliminary data.</text>
</comment>
<dbReference type="InterPro" id="IPR027596">
    <property type="entry name" value="AmmeMemoSam_rS"/>
</dbReference>
<dbReference type="Pfam" id="PF04055">
    <property type="entry name" value="Radical_SAM"/>
    <property type="match status" value="1"/>
</dbReference>
<feature type="binding site" evidence="6">
    <location>
        <position position="82"/>
    </location>
    <ligand>
        <name>[4Fe-4S] cluster</name>
        <dbReference type="ChEBI" id="CHEBI:49883"/>
        <note>4Fe-4S-S-AdoMet</note>
    </ligand>
</feature>
<evidence type="ECO:0000256" key="1">
    <source>
        <dbReference type="ARBA" id="ARBA00022485"/>
    </source>
</evidence>
<dbReference type="SFLD" id="SFLDG01101">
    <property type="entry name" value="Uncharacterised_Radical_SAM_Su"/>
    <property type="match status" value="1"/>
</dbReference>
<feature type="domain" description="Radical SAM core" evidence="7">
    <location>
        <begin position="63"/>
        <end position="287"/>
    </location>
</feature>
<dbReference type="PIRSF" id="PIRSF004869">
    <property type="entry name" value="PflX_prd"/>
    <property type="match status" value="1"/>
</dbReference>
<dbReference type="NCBIfam" id="TIGR04337">
    <property type="entry name" value="AmmeMemoSam_rS"/>
    <property type="match status" value="1"/>
</dbReference>
<evidence type="ECO:0000256" key="5">
    <source>
        <dbReference type="ARBA" id="ARBA00023014"/>
    </source>
</evidence>
<dbReference type="SUPFAM" id="SSF102114">
    <property type="entry name" value="Radical SAM enzymes"/>
    <property type="match status" value="1"/>
</dbReference>
<dbReference type="CDD" id="cd01335">
    <property type="entry name" value="Radical_SAM"/>
    <property type="match status" value="1"/>
</dbReference>
<organism evidence="8 9">
    <name type="scientific">Olsenella porci</name>
    <dbReference type="NCBI Taxonomy" id="2652279"/>
    <lineage>
        <taxon>Bacteria</taxon>
        <taxon>Bacillati</taxon>
        <taxon>Actinomycetota</taxon>
        <taxon>Coriobacteriia</taxon>
        <taxon>Coriobacteriales</taxon>
        <taxon>Atopobiaceae</taxon>
        <taxon>Olsenella</taxon>
    </lineage>
</organism>
<gene>
    <name evidence="8" type="primary">amrS</name>
    <name evidence="8" type="ORF">FYJ68_01015</name>
</gene>